<dbReference type="AlphaFoldDB" id="A0A4P6JWM5"/>
<dbReference type="InterPro" id="IPR020904">
    <property type="entry name" value="Sc_DH/Rdtase_CS"/>
</dbReference>
<dbReference type="PANTHER" id="PTHR43976:SF16">
    <property type="entry name" value="SHORT-CHAIN DEHYDROGENASE_REDUCTASE FAMILY PROTEIN"/>
    <property type="match status" value="1"/>
</dbReference>
<sequence>MSMSENRASRSAGRVWFITGTSTGLGRALAEAVVAHGERLVATARRPECLQDLADSAPDRVLALPLDVTSPEQVRTAVEEAIEHFGQIDVLVNNAGYGLFGALEEVSDIEAYHQFETNVFGTLRLTRAVLPFMRAQRSGHILMMSSTGGLIAPPGSSMYNGSKFAIEGIAEALSQEVVSFGIHVTLVEPGVFRTDVLGRSLKRTQLALDDYAPMNGFVRQWVEQNNGTQQGDPAKAAQAMIKVVEAPEPPLRLALGADALELIHKKLAWVASDLQTWEATALSTAFTPDTDESNT</sequence>
<dbReference type="Pfam" id="PF00106">
    <property type="entry name" value="adh_short"/>
    <property type="match status" value="1"/>
</dbReference>
<dbReference type="GO" id="GO:0016491">
    <property type="term" value="F:oxidoreductase activity"/>
    <property type="evidence" value="ECO:0007669"/>
    <property type="project" value="UniProtKB-KW"/>
</dbReference>
<evidence type="ECO:0000259" key="4">
    <source>
        <dbReference type="SMART" id="SM00822"/>
    </source>
</evidence>
<proteinExistence type="inferred from homology"/>
<dbReference type="PANTHER" id="PTHR43976">
    <property type="entry name" value="SHORT CHAIN DEHYDROGENASE"/>
    <property type="match status" value="1"/>
</dbReference>
<dbReference type="PRINTS" id="PR00081">
    <property type="entry name" value="GDHRDH"/>
</dbReference>
<gene>
    <name evidence="5" type="ORF">EPA93_26885</name>
</gene>
<dbReference type="NCBIfam" id="NF006114">
    <property type="entry name" value="PRK08263.1"/>
    <property type="match status" value="1"/>
</dbReference>
<dbReference type="SUPFAM" id="SSF51735">
    <property type="entry name" value="NAD(P)-binding Rossmann-fold domains"/>
    <property type="match status" value="1"/>
</dbReference>
<dbReference type="InterPro" id="IPR051911">
    <property type="entry name" value="SDR_oxidoreductase"/>
</dbReference>
<dbReference type="EMBL" id="CP035758">
    <property type="protein sequence ID" value="QBD79416.1"/>
    <property type="molecule type" value="Genomic_DNA"/>
</dbReference>
<name>A0A4P6JWM5_KTERU</name>
<dbReference type="PROSITE" id="PS00061">
    <property type="entry name" value="ADH_SHORT"/>
    <property type="match status" value="1"/>
</dbReference>
<dbReference type="NCBIfam" id="NF004824">
    <property type="entry name" value="PRK06180.1"/>
    <property type="match status" value="1"/>
</dbReference>
<comment type="similarity">
    <text evidence="1 3">Belongs to the short-chain dehydrogenases/reductases (SDR) family.</text>
</comment>
<dbReference type="OrthoDB" id="9808814at2"/>
<feature type="domain" description="Ketoreductase" evidence="4">
    <location>
        <begin position="14"/>
        <end position="195"/>
    </location>
</feature>
<evidence type="ECO:0000256" key="3">
    <source>
        <dbReference type="RuleBase" id="RU000363"/>
    </source>
</evidence>
<dbReference type="InterPro" id="IPR036291">
    <property type="entry name" value="NAD(P)-bd_dom_sf"/>
</dbReference>
<evidence type="ECO:0000256" key="1">
    <source>
        <dbReference type="ARBA" id="ARBA00006484"/>
    </source>
</evidence>
<keyword evidence="6" id="KW-1185">Reference proteome</keyword>
<dbReference type="InterPro" id="IPR002347">
    <property type="entry name" value="SDR_fam"/>
</dbReference>
<accession>A0A4P6JWM5</accession>
<dbReference type="InterPro" id="IPR057326">
    <property type="entry name" value="KR_dom"/>
</dbReference>
<dbReference type="KEGG" id="kbs:EPA93_26885"/>
<dbReference type="Proteomes" id="UP000290365">
    <property type="component" value="Chromosome"/>
</dbReference>
<dbReference type="Gene3D" id="3.40.50.720">
    <property type="entry name" value="NAD(P)-binding Rossmann-like Domain"/>
    <property type="match status" value="1"/>
</dbReference>
<dbReference type="SMART" id="SM00822">
    <property type="entry name" value="PKS_KR"/>
    <property type="match status" value="1"/>
</dbReference>
<keyword evidence="2" id="KW-0560">Oxidoreductase</keyword>
<organism evidence="5 6">
    <name type="scientific">Ktedonosporobacter rubrisoli</name>
    <dbReference type="NCBI Taxonomy" id="2509675"/>
    <lineage>
        <taxon>Bacteria</taxon>
        <taxon>Bacillati</taxon>
        <taxon>Chloroflexota</taxon>
        <taxon>Ktedonobacteria</taxon>
        <taxon>Ktedonobacterales</taxon>
        <taxon>Ktedonosporobacteraceae</taxon>
        <taxon>Ktedonosporobacter</taxon>
    </lineage>
</organism>
<reference evidence="5 6" key="1">
    <citation type="submission" date="2019-01" db="EMBL/GenBank/DDBJ databases">
        <title>Ktedonosporobacter rubrisoli SCAWS-G2.</title>
        <authorList>
            <person name="Huang Y."/>
            <person name="Yan B."/>
        </authorList>
    </citation>
    <scope>NUCLEOTIDE SEQUENCE [LARGE SCALE GENOMIC DNA]</scope>
    <source>
        <strain evidence="5 6">SCAWS-G2</strain>
    </source>
</reference>
<evidence type="ECO:0000313" key="5">
    <source>
        <dbReference type="EMBL" id="QBD79416.1"/>
    </source>
</evidence>
<protein>
    <submittedName>
        <fullName evidence="5">SDR family NAD(P)-dependent oxidoreductase</fullName>
    </submittedName>
</protein>
<dbReference type="CDD" id="cd05374">
    <property type="entry name" value="17beta-HSD-like_SDR_c"/>
    <property type="match status" value="1"/>
</dbReference>
<dbReference type="PRINTS" id="PR00080">
    <property type="entry name" value="SDRFAMILY"/>
</dbReference>
<evidence type="ECO:0000256" key="2">
    <source>
        <dbReference type="ARBA" id="ARBA00023002"/>
    </source>
</evidence>
<evidence type="ECO:0000313" key="6">
    <source>
        <dbReference type="Proteomes" id="UP000290365"/>
    </source>
</evidence>